<protein>
    <submittedName>
        <fullName evidence="1">Uncharacterized protein</fullName>
    </submittedName>
</protein>
<gene>
    <name evidence="1" type="ORF">MiAbB_00746</name>
</gene>
<organism evidence="1 2">
    <name type="scientific">Microcystis aeruginosa NIES-4285</name>
    <dbReference type="NCBI Taxonomy" id="2497681"/>
    <lineage>
        <taxon>Bacteria</taxon>
        <taxon>Bacillati</taxon>
        <taxon>Cyanobacteriota</taxon>
        <taxon>Cyanophyceae</taxon>
        <taxon>Oscillatoriophycideae</taxon>
        <taxon>Chroococcales</taxon>
        <taxon>Microcystaceae</taxon>
        <taxon>Microcystis</taxon>
    </lineage>
</organism>
<sequence length="175" mass="18700">MGMAKPIPMASARIAVLMPMTSPWALSKGPPELPGLIAASVWIKSMRLSGIPALAAERPIVLIIPKVTVLSRPTGLPTAIAQSPTCMDAELPRTATGNFSPWGLIFTTAKSVISSVPRTSPLKLRPSFKVTVTLSALSTTWALVKIKPLPSIIKPDPWPATRCWVGRRNCSPKNS</sequence>
<dbReference type="Proteomes" id="UP000289660">
    <property type="component" value="Unassembled WGS sequence"/>
</dbReference>
<evidence type="ECO:0000313" key="1">
    <source>
        <dbReference type="EMBL" id="GCE58836.1"/>
    </source>
</evidence>
<proteinExistence type="predicted"/>
<comment type="caution">
    <text evidence="1">The sequence shown here is derived from an EMBL/GenBank/DDBJ whole genome shotgun (WGS) entry which is preliminary data.</text>
</comment>
<reference evidence="2" key="1">
    <citation type="submission" date="2018-12" db="EMBL/GenBank/DDBJ databases">
        <title>Genome sequence of Microcystis aeruginosa NIES-4285.</title>
        <authorList>
            <person name="Tanabe Y."/>
        </authorList>
    </citation>
    <scope>NUCLEOTIDE SEQUENCE [LARGE SCALE GENOMIC DNA]</scope>
    <source>
        <strain evidence="2">NIES-4285</strain>
    </source>
</reference>
<dbReference type="EMBL" id="BIFY01000008">
    <property type="protein sequence ID" value="GCE58836.1"/>
    <property type="molecule type" value="Genomic_DNA"/>
</dbReference>
<evidence type="ECO:0000313" key="2">
    <source>
        <dbReference type="Proteomes" id="UP000289660"/>
    </source>
</evidence>
<accession>A0A402D9C1</accession>
<name>A0A402D9C1_MICAE</name>
<dbReference type="AlphaFoldDB" id="A0A402D9C1"/>